<dbReference type="Pfam" id="PF01997">
    <property type="entry name" value="Translin"/>
    <property type="match status" value="1"/>
</dbReference>
<dbReference type="InterPro" id="IPR016068">
    <property type="entry name" value="Translin_N"/>
</dbReference>
<dbReference type="InterPro" id="IPR016069">
    <property type="entry name" value="Translin_C"/>
</dbReference>
<evidence type="ECO:0000313" key="9">
    <source>
        <dbReference type="Proteomes" id="UP000242188"/>
    </source>
</evidence>
<comment type="subcellular location">
    <subcellularLocation>
        <location evidence="2">Cytoplasm</location>
    </subcellularLocation>
    <subcellularLocation>
        <location evidence="1">Nucleus</location>
    </subcellularLocation>
</comment>
<evidence type="ECO:0000256" key="1">
    <source>
        <dbReference type="ARBA" id="ARBA00004123"/>
    </source>
</evidence>
<feature type="binding site" evidence="6">
    <location>
        <position position="211"/>
    </location>
    <ligand>
        <name>Mg(2+)</name>
        <dbReference type="ChEBI" id="CHEBI:18420"/>
    </ligand>
</feature>
<evidence type="ECO:0000256" key="3">
    <source>
        <dbReference type="ARBA" id="ARBA00005902"/>
    </source>
</evidence>
<reference evidence="8 9" key="1">
    <citation type="journal article" date="2017" name="Nat. Ecol. Evol.">
        <title>Scallop genome provides insights into evolution of bilaterian karyotype and development.</title>
        <authorList>
            <person name="Wang S."/>
            <person name="Zhang J."/>
            <person name="Jiao W."/>
            <person name="Li J."/>
            <person name="Xun X."/>
            <person name="Sun Y."/>
            <person name="Guo X."/>
            <person name="Huan P."/>
            <person name="Dong B."/>
            <person name="Zhang L."/>
            <person name="Hu X."/>
            <person name="Sun X."/>
            <person name="Wang J."/>
            <person name="Zhao C."/>
            <person name="Wang Y."/>
            <person name="Wang D."/>
            <person name="Huang X."/>
            <person name="Wang R."/>
            <person name="Lv J."/>
            <person name="Li Y."/>
            <person name="Zhang Z."/>
            <person name="Liu B."/>
            <person name="Lu W."/>
            <person name="Hui Y."/>
            <person name="Liang J."/>
            <person name="Zhou Z."/>
            <person name="Hou R."/>
            <person name="Li X."/>
            <person name="Liu Y."/>
            <person name="Li H."/>
            <person name="Ning X."/>
            <person name="Lin Y."/>
            <person name="Zhao L."/>
            <person name="Xing Q."/>
            <person name="Dou J."/>
            <person name="Li Y."/>
            <person name="Mao J."/>
            <person name="Guo H."/>
            <person name="Dou H."/>
            <person name="Li T."/>
            <person name="Mu C."/>
            <person name="Jiang W."/>
            <person name="Fu Q."/>
            <person name="Fu X."/>
            <person name="Miao Y."/>
            <person name="Liu J."/>
            <person name="Yu Q."/>
            <person name="Li R."/>
            <person name="Liao H."/>
            <person name="Li X."/>
            <person name="Kong Y."/>
            <person name="Jiang Z."/>
            <person name="Chourrout D."/>
            <person name="Li R."/>
            <person name="Bao Z."/>
        </authorList>
    </citation>
    <scope>NUCLEOTIDE SEQUENCE [LARGE SCALE GENOMIC DNA]</scope>
    <source>
        <strain evidence="8 9">PY_sf001</strain>
    </source>
</reference>
<dbReference type="CDD" id="cd14820">
    <property type="entry name" value="TRAX"/>
    <property type="match status" value="1"/>
</dbReference>
<dbReference type="FunFam" id="1.20.58.200:FF:000001">
    <property type="entry name" value="Translin-associated factor X"/>
    <property type="match status" value="1"/>
</dbReference>
<dbReference type="Gene3D" id="1.20.58.190">
    <property type="entry name" value="Translin, domain 1"/>
    <property type="match status" value="1"/>
</dbReference>
<evidence type="ECO:0000256" key="6">
    <source>
        <dbReference type="PIRSR" id="PIRSR602848-1"/>
    </source>
</evidence>
<dbReference type="OrthoDB" id="31005at2759"/>
<dbReference type="GO" id="GO:0005634">
    <property type="term" value="C:nucleus"/>
    <property type="evidence" value="ECO:0007669"/>
    <property type="project" value="UniProtKB-SubCell"/>
</dbReference>
<dbReference type="Gene3D" id="1.20.58.200">
    <property type="entry name" value="Translin, domain 2"/>
    <property type="match status" value="1"/>
</dbReference>
<feature type="compositionally biased region" description="Low complexity" evidence="7">
    <location>
        <begin position="176"/>
        <end position="190"/>
    </location>
</feature>
<dbReference type="InterPro" id="IPR002848">
    <property type="entry name" value="Translin_fam"/>
</dbReference>
<dbReference type="InterPro" id="IPR036081">
    <property type="entry name" value="Translin_sf"/>
</dbReference>
<feature type="region of interest" description="Disordered" evidence="7">
    <location>
        <begin position="157"/>
        <end position="190"/>
    </location>
</feature>
<dbReference type="GO" id="GO:0005737">
    <property type="term" value="C:cytoplasm"/>
    <property type="evidence" value="ECO:0007669"/>
    <property type="project" value="UniProtKB-SubCell"/>
</dbReference>
<gene>
    <name evidence="8" type="ORF">KP79_PYT09530</name>
</gene>
<keyword evidence="6" id="KW-0460">Magnesium</keyword>
<dbReference type="STRING" id="6573.A0A210QW61"/>
<dbReference type="SUPFAM" id="SSF74784">
    <property type="entry name" value="Translin"/>
    <property type="match status" value="1"/>
</dbReference>
<feature type="binding site" evidence="6">
    <location>
        <position position="130"/>
    </location>
    <ligand>
        <name>Mg(2+)</name>
        <dbReference type="ChEBI" id="CHEBI:18420"/>
    </ligand>
</feature>
<evidence type="ECO:0000256" key="5">
    <source>
        <dbReference type="ARBA" id="ARBA00023242"/>
    </source>
</evidence>
<keyword evidence="5" id="KW-0539">Nucleus</keyword>
<accession>A0A210QW61</accession>
<evidence type="ECO:0000256" key="2">
    <source>
        <dbReference type="ARBA" id="ARBA00004496"/>
    </source>
</evidence>
<dbReference type="AlphaFoldDB" id="A0A210QW61"/>
<evidence type="ECO:0000256" key="7">
    <source>
        <dbReference type="SAM" id="MobiDB-lite"/>
    </source>
</evidence>
<organism evidence="8 9">
    <name type="scientific">Mizuhopecten yessoensis</name>
    <name type="common">Japanese scallop</name>
    <name type="synonym">Patinopecten yessoensis</name>
    <dbReference type="NCBI Taxonomy" id="6573"/>
    <lineage>
        <taxon>Eukaryota</taxon>
        <taxon>Metazoa</taxon>
        <taxon>Spiralia</taxon>
        <taxon>Lophotrochozoa</taxon>
        <taxon>Mollusca</taxon>
        <taxon>Bivalvia</taxon>
        <taxon>Autobranchia</taxon>
        <taxon>Pteriomorphia</taxon>
        <taxon>Pectinida</taxon>
        <taxon>Pectinoidea</taxon>
        <taxon>Pectinidae</taxon>
        <taxon>Mizuhopecten</taxon>
    </lineage>
</organism>
<comment type="similarity">
    <text evidence="3">Belongs to the translin family.</text>
</comment>
<keyword evidence="9" id="KW-1185">Reference proteome</keyword>
<comment type="caution">
    <text evidence="8">The sequence shown here is derived from an EMBL/GenBank/DDBJ whole genome shotgun (WGS) entry which is preliminary data.</text>
</comment>
<dbReference type="PANTHER" id="PTHR10741">
    <property type="entry name" value="TRANSLIN AND TRANSLIN ASSOCIATED PROTEIN X"/>
    <property type="match status" value="1"/>
</dbReference>
<name>A0A210QW61_MIZYE</name>
<keyword evidence="6" id="KW-0479">Metal-binding</keyword>
<dbReference type="EMBL" id="NEDP02001566">
    <property type="protein sequence ID" value="OWF52971.1"/>
    <property type="molecule type" value="Genomic_DNA"/>
</dbReference>
<dbReference type="Proteomes" id="UP000242188">
    <property type="component" value="Unassembled WGS sequence"/>
</dbReference>
<proteinExistence type="inferred from homology"/>
<keyword evidence="4" id="KW-0963">Cytoplasm</keyword>
<dbReference type="GO" id="GO:0043565">
    <property type="term" value="F:sequence-specific DNA binding"/>
    <property type="evidence" value="ECO:0007669"/>
    <property type="project" value="InterPro"/>
</dbReference>
<protein>
    <submittedName>
        <fullName evidence="8">Translin-associated protein X</fullName>
    </submittedName>
</protein>
<dbReference type="GO" id="GO:0046872">
    <property type="term" value="F:metal ion binding"/>
    <property type="evidence" value="ECO:0007669"/>
    <property type="project" value="UniProtKB-KW"/>
</dbReference>
<evidence type="ECO:0000256" key="4">
    <source>
        <dbReference type="ARBA" id="ARBA00022490"/>
    </source>
</evidence>
<sequence>MNNVNSLFMFVFAFFPVKRSRKGEPKVPLDENSPVIQAFRLYQSELDTRHDKHERLVKISRDITIDSKRTIFLLQRVAGSDSESQVLDEAAEKLEQIQKTKFVLIAEELQHEDPYRFIRAYSPGLQEYIEAVSFFNYIKSKKLVSLKAIQQDLIFPKNSDKGQPCDPENQAEKVQSQESNSTTSQSEQTGTIEVHVPPIEYMLGVADLTGELMRLAINSVGAGNLDIPFEVCDFLRKMQSGFQSFSYVSRDVKRKLQTLNQSLRKVETACYTLKVRGSEIPKHMLVDVLSSPFSDIHMYTDDQSMDE</sequence>
<evidence type="ECO:0000313" key="8">
    <source>
        <dbReference type="EMBL" id="OWF52971.1"/>
    </source>
</evidence>